<dbReference type="Pfam" id="PF00480">
    <property type="entry name" value="ROK"/>
    <property type="match status" value="1"/>
</dbReference>
<comment type="caution">
    <text evidence="3">The sequence shown here is derived from an EMBL/GenBank/DDBJ whole genome shotgun (WGS) entry which is preliminary data.</text>
</comment>
<dbReference type="PANTHER" id="PTHR18964:SF149">
    <property type="entry name" value="BIFUNCTIONAL UDP-N-ACETYLGLUCOSAMINE 2-EPIMERASE_N-ACETYLMANNOSAMINE KINASE"/>
    <property type="match status" value="1"/>
</dbReference>
<evidence type="ECO:0000313" key="3">
    <source>
        <dbReference type="EMBL" id="GGQ78483.1"/>
    </source>
</evidence>
<dbReference type="EMBL" id="BMQK01000016">
    <property type="protein sequence ID" value="GGQ78483.1"/>
    <property type="molecule type" value="Genomic_DNA"/>
</dbReference>
<reference evidence="3" key="1">
    <citation type="journal article" date="2014" name="Int. J. Syst. Evol. Microbiol.">
        <title>Complete genome sequence of Corynebacterium casei LMG S-19264T (=DSM 44701T), isolated from a smear-ripened cheese.</title>
        <authorList>
            <consortium name="US DOE Joint Genome Institute (JGI-PGF)"/>
            <person name="Walter F."/>
            <person name="Albersmeier A."/>
            <person name="Kalinowski J."/>
            <person name="Ruckert C."/>
        </authorList>
    </citation>
    <scope>NUCLEOTIDE SEQUENCE</scope>
    <source>
        <strain evidence="3">JCM 3131</strain>
    </source>
</reference>
<feature type="compositionally biased region" description="Pro residues" evidence="2">
    <location>
        <begin position="581"/>
        <end position="591"/>
    </location>
</feature>
<evidence type="ECO:0008006" key="5">
    <source>
        <dbReference type="Google" id="ProtNLM"/>
    </source>
</evidence>
<protein>
    <recommendedName>
        <fullName evidence="5">ROK family protein</fullName>
    </recommendedName>
</protein>
<proteinExistence type="inferred from homology"/>
<sequence>MKTIGIREVSGDVIKAAAECGEVLGITNGRVLAGVLMPLKQATVERLVDQNLTRILQNTREGQRDALAGGSVALDDLVAEAPRPAGRRAPTRVTIRGLSGARIEEAAAAREALVVTHGGEAVALLVPVTLQWVEQLVERNLSRIRHSIERGEREIATGGHVPTLDELIEEDGTADARLRDERLKGTRLPEERRKEGAAGESRPYEPARSERLGPPHTVRSGVLHQRAIGITVVSDDADGANRLIGVVTDMLGRLSHGPVRVPLGDLDQGHVLASVLDLIDELRETLLPEREHLIGVGMAVGGHVHRGTIVNSPNAGWRRFPLAALVQQRVDVPVVLENDANSLAVRERFLGGIDDESAAVVLITDGGVGSSLVLNGRVFRGARGMAGELGHIPVAADSDTAQVKCRCQSHGCLESMTAPYALARTLAQEGLHGGPDAAAEDADPIAPGGVLHTVFDRAGEALGRGIATLVNLFNPSTVVLVGPHFLVGDPRSFRNGADTAQPGAAGLYMRAVERTVNDHAFSTGADDCQFIVRQVDDAASAAAAAACIIEQFAPLGGTYALRRSPGPDPRPEPARPSPGRFSPPVPAPSPTPAARHPVRPRSR</sequence>
<gene>
    <name evidence="3" type="ORF">GCM10010145_55190</name>
</gene>
<comment type="similarity">
    <text evidence="1">Belongs to the ROK (NagC/XylR) family.</text>
</comment>
<dbReference type="SUPFAM" id="SSF53067">
    <property type="entry name" value="Actin-like ATPase domain"/>
    <property type="match status" value="1"/>
</dbReference>
<dbReference type="PANTHER" id="PTHR18964">
    <property type="entry name" value="ROK (REPRESSOR, ORF, KINASE) FAMILY"/>
    <property type="match status" value="1"/>
</dbReference>
<dbReference type="InterPro" id="IPR000600">
    <property type="entry name" value="ROK"/>
</dbReference>
<evidence type="ECO:0000256" key="2">
    <source>
        <dbReference type="SAM" id="MobiDB-lite"/>
    </source>
</evidence>
<dbReference type="Proteomes" id="UP000620156">
    <property type="component" value="Unassembled WGS sequence"/>
</dbReference>
<evidence type="ECO:0000313" key="4">
    <source>
        <dbReference type="Proteomes" id="UP000620156"/>
    </source>
</evidence>
<reference evidence="3" key="2">
    <citation type="submission" date="2020-09" db="EMBL/GenBank/DDBJ databases">
        <authorList>
            <person name="Sun Q."/>
            <person name="Ohkuma M."/>
        </authorList>
    </citation>
    <scope>NUCLEOTIDE SEQUENCE</scope>
    <source>
        <strain evidence="3">JCM 3131</strain>
    </source>
</reference>
<evidence type="ECO:0000256" key="1">
    <source>
        <dbReference type="ARBA" id="ARBA00006479"/>
    </source>
</evidence>
<name>A0A918EXX8_9ACTN</name>
<accession>A0A918EXX8</accession>
<feature type="compositionally biased region" description="Basic and acidic residues" evidence="2">
    <location>
        <begin position="174"/>
        <end position="213"/>
    </location>
</feature>
<organism evidence="3 4">
    <name type="scientific">Streptomyces ruber</name>
    <dbReference type="NCBI Taxonomy" id="83378"/>
    <lineage>
        <taxon>Bacteria</taxon>
        <taxon>Bacillati</taxon>
        <taxon>Actinomycetota</taxon>
        <taxon>Actinomycetes</taxon>
        <taxon>Kitasatosporales</taxon>
        <taxon>Streptomycetaceae</taxon>
        <taxon>Streptomyces</taxon>
    </lineage>
</organism>
<dbReference type="Gene3D" id="3.30.420.40">
    <property type="match status" value="2"/>
</dbReference>
<keyword evidence="4" id="KW-1185">Reference proteome</keyword>
<dbReference type="RefSeq" id="WP_189219587.1">
    <property type="nucleotide sequence ID" value="NZ_BMQK01000016.1"/>
</dbReference>
<feature type="region of interest" description="Disordered" evidence="2">
    <location>
        <begin position="559"/>
        <end position="603"/>
    </location>
</feature>
<dbReference type="AlphaFoldDB" id="A0A918EXX8"/>
<dbReference type="InterPro" id="IPR043129">
    <property type="entry name" value="ATPase_NBD"/>
</dbReference>
<feature type="region of interest" description="Disordered" evidence="2">
    <location>
        <begin position="155"/>
        <end position="217"/>
    </location>
</feature>